<dbReference type="AlphaFoldDB" id="A0AAD7GH04"/>
<proteinExistence type="predicted"/>
<dbReference type="Proteomes" id="UP001221757">
    <property type="component" value="Unassembled WGS sequence"/>
</dbReference>
<accession>A0AAD7GH04</accession>
<protein>
    <submittedName>
        <fullName evidence="1">Uncharacterized protein</fullName>
    </submittedName>
</protein>
<evidence type="ECO:0000313" key="1">
    <source>
        <dbReference type="EMBL" id="KAJ7690471.1"/>
    </source>
</evidence>
<organism evidence="1 2">
    <name type="scientific">Mycena rosella</name>
    <name type="common">Pink bonnet</name>
    <name type="synonym">Agaricus rosellus</name>
    <dbReference type="NCBI Taxonomy" id="1033263"/>
    <lineage>
        <taxon>Eukaryota</taxon>
        <taxon>Fungi</taxon>
        <taxon>Dikarya</taxon>
        <taxon>Basidiomycota</taxon>
        <taxon>Agaricomycotina</taxon>
        <taxon>Agaricomycetes</taxon>
        <taxon>Agaricomycetidae</taxon>
        <taxon>Agaricales</taxon>
        <taxon>Marasmiineae</taxon>
        <taxon>Mycenaceae</taxon>
        <taxon>Mycena</taxon>
    </lineage>
</organism>
<name>A0AAD7GH04_MYCRO</name>
<gene>
    <name evidence="1" type="ORF">B0H17DRAFT_588716</name>
</gene>
<evidence type="ECO:0000313" key="2">
    <source>
        <dbReference type="Proteomes" id="UP001221757"/>
    </source>
</evidence>
<comment type="caution">
    <text evidence="1">The sequence shown here is derived from an EMBL/GenBank/DDBJ whole genome shotgun (WGS) entry which is preliminary data.</text>
</comment>
<sequence>MDGFRLRPGIIPTPRETRLRRCSRETAQVGAMNESRVTIIPGKFPGMHSPSIIIFVDSPHRSERTRHLSILYMYSANNRTPRRPSRIRKMLQCGAHLVVRMLITTTTLNNCMRLRVKTMHHTGPSFPTCRRPIPDLFALIEVREAPGVRVERAGTAVLKAAVCDTIRFLKDVRQHRDAAQLTSSVKAGPRYHHVRSCGNEEETEEPGCNLHFDVP</sequence>
<dbReference type="EMBL" id="JARKIE010000064">
    <property type="protein sequence ID" value="KAJ7690471.1"/>
    <property type="molecule type" value="Genomic_DNA"/>
</dbReference>
<keyword evidence="2" id="KW-1185">Reference proteome</keyword>
<reference evidence="1" key="1">
    <citation type="submission" date="2023-03" db="EMBL/GenBank/DDBJ databases">
        <title>Massive genome expansion in bonnet fungi (Mycena s.s.) driven by repeated elements and novel gene families across ecological guilds.</title>
        <authorList>
            <consortium name="Lawrence Berkeley National Laboratory"/>
            <person name="Harder C.B."/>
            <person name="Miyauchi S."/>
            <person name="Viragh M."/>
            <person name="Kuo A."/>
            <person name="Thoen E."/>
            <person name="Andreopoulos B."/>
            <person name="Lu D."/>
            <person name="Skrede I."/>
            <person name="Drula E."/>
            <person name="Henrissat B."/>
            <person name="Morin E."/>
            <person name="Kohler A."/>
            <person name="Barry K."/>
            <person name="LaButti K."/>
            <person name="Morin E."/>
            <person name="Salamov A."/>
            <person name="Lipzen A."/>
            <person name="Mereny Z."/>
            <person name="Hegedus B."/>
            <person name="Baldrian P."/>
            <person name="Stursova M."/>
            <person name="Weitz H."/>
            <person name="Taylor A."/>
            <person name="Grigoriev I.V."/>
            <person name="Nagy L.G."/>
            <person name="Martin F."/>
            <person name="Kauserud H."/>
        </authorList>
    </citation>
    <scope>NUCLEOTIDE SEQUENCE</scope>
    <source>
        <strain evidence="1">CBHHK067</strain>
    </source>
</reference>